<accession>A0A075HVM6</accession>
<protein>
    <submittedName>
        <fullName evidence="1">Uncharacterized protein</fullName>
    </submittedName>
</protein>
<dbReference type="EMBL" id="KF901147">
    <property type="protein sequence ID" value="AIF19774.1"/>
    <property type="molecule type" value="Genomic_DNA"/>
</dbReference>
<evidence type="ECO:0000313" key="1">
    <source>
        <dbReference type="EMBL" id="AIF19774.1"/>
    </source>
</evidence>
<dbReference type="AlphaFoldDB" id="A0A075HVM6"/>
<reference evidence="1" key="1">
    <citation type="journal article" date="2014" name="Genome Biol. Evol.">
        <title>Pangenome evidence for extensive interdomain horizontal transfer affecting lineage core and shell genes in uncultured planktonic thaumarchaeota and euryarchaeota.</title>
        <authorList>
            <person name="Deschamps P."/>
            <person name="Zivanovic Y."/>
            <person name="Moreira D."/>
            <person name="Rodriguez-Valera F."/>
            <person name="Lopez-Garcia P."/>
        </authorList>
    </citation>
    <scope>NUCLEOTIDE SEQUENCE</scope>
</reference>
<name>A0A075HVM6_9EURY</name>
<proteinExistence type="predicted"/>
<organism evidence="1">
    <name type="scientific">uncultured marine group II/III euryarchaeote KM3_87_G01</name>
    <dbReference type="NCBI Taxonomy" id="1456533"/>
    <lineage>
        <taxon>Archaea</taxon>
        <taxon>Methanobacteriati</taxon>
        <taxon>Methanobacteriota</taxon>
        <taxon>environmental samples</taxon>
    </lineage>
</organism>
<sequence>MSYVNSDESEGEESDINIHGHFDGCKVTHPDKVSLVVVNLQISARAVQVDTVCLKQCVGTDLVDQCALIFNGHEQDVFNPHVKITSYCLDVGRNTVVCEQGCDIHVSIISPKIIYSPRRNVNITTRCL</sequence>